<comment type="caution">
    <text evidence="1">The sequence shown here is derived from an EMBL/GenBank/DDBJ whole genome shotgun (WGS) entry which is preliminary data.</text>
</comment>
<dbReference type="EMBL" id="CAJVQC010048715">
    <property type="protein sequence ID" value="CAG8786614.1"/>
    <property type="molecule type" value="Genomic_DNA"/>
</dbReference>
<keyword evidence="2" id="KW-1185">Reference proteome</keyword>
<evidence type="ECO:0000313" key="2">
    <source>
        <dbReference type="Proteomes" id="UP000789920"/>
    </source>
</evidence>
<feature type="non-terminal residue" evidence="1">
    <location>
        <position position="1"/>
    </location>
</feature>
<gene>
    <name evidence="1" type="ORF">RPERSI_LOCUS18414</name>
</gene>
<reference evidence="1" key="1">
    <citation type="submission" date="2021-06" db="EMBL/GenBank/DDBJ databases">
        <authorList>
            <person name="Kallberg Y."/>
            <person name="Tangrot J."/>
            <person name="Rosling A."/>
        </authorList>
    </citation>
    <scope>NUCLEOTIDE SEQUENCE</scope>
    <source>
        <strain evidence="1">MA461A</strain>
    </source>
</reference>
<proteinExistence type="predicted"/>
<accession>A0ACA9RCJ2</accession>
<sequence length="361" mass="40495">AETSFAGEIEIKASIHSLETNDKGQTFEQIDKNSYLLIEIHDTGIGFSQVDSSITRRQDGIGLGLSICKNLVSINGGEINAESQLGKGSKFWFTWNIGLLSSSSTTQFPFNSLSHSVKLKRMLIVHPVESARSAMVKYLECVGKVDAFDTFDKSIQEMKNYKKLYNQSAYDIVLIRLYEKNKEEVIKTVREINLCSSDLLITFIVPSGHRGKDLAERVIRKVEGQTAIIYTPITWKKLISQLSNLSNTCNNIIDKNFLGESISEITNTLKRIDENLDLFENENKNDSKSRSRSVSKSKCILCVDNNSTDLNNTLQQLSEFGYSTIFATNGQEAIDIMKSESELSNIIKPCRISLILTECNL</sequence>
<protein>
    <submittedName>
        <fullName evidence="1">617_t:CDS:1</fullName>
    </submittedName>
</protein>
<feature type="non-terminal residue" evidence="1">
    <location>
        <position position="361"/>
    </location>
</feature>
<name>A0ACA9RCJ2_9GLOM</name>
<organism evidence="1 2">
    <name type="scientific">Racocetra persica</name>
    <dbReference type="NCBI Taxonomy" id="160502"/>
    <lineage>
        <taxon>Eukaryota</taxon>
        <taxon>Fungi</taxon>
        <taxon>Fungi incertae sedis</taxon>
        <taxon>Mucoromycota</taxon>
        <taxon>Glomeromycotina</taxon>
        <taxon>Glomeromycetes</taxon>
        <taxon>Diversisporales</taxon>
        <taxon>Gigasporaceae</taxon>
        <taxon>Racocetra</taxon>
    </lineage>
</organism>
<dbReference type="Proteomes" id="UP000789920">
    <property type="component" value="Unassembled WGS sequence"/>
</dbReference>
<evidence type="ECO:0000313" key="1">
    <source>
        <dbReference type="EMBL" id="CAG8786614.1"/>
    </source>
</evidence>